<keyword evidence="6 10" id="KW-0472">Membrane</keyword>
<organism evidence="12 13">
    <name type="scientific">Thermanaeromonas toyohensis ToBE</name>
    <dbReference type="NCBI Taxonomy" id="698762"/>
    <lineage>
        <taxon>Bacteria</taxon>
        <taxon>Bacillati</taxon>
        <taxon>Bacillota</taxon>
        <taxon>Clostridia</taxon>
        <taxon>Neomoorellales</taxon>
        <taxon>Neomoorellaceae</taxon>
        <taxon>Thermanaeromonas</taxon>
    </lineage>
</organism>
<evidence type="ECO:0000256" key="3">
    <source>
        <dbReference type="ARBA" id="ARBA00022500"/>
    </source>
</evidence>
<evidence type="ECO:0000313" key="12">
    <source>
        <dbReference type="EMBL" id="SMB99801.1"/>
    </source>
</evidence>
<evidence type="ECO:0000313" key="13">
    <source>
        <dbReference type="Proteomes" id="UP000192569"/>
    </source>
</evidence>
<keyword evidence="5 10" id="KW-1133">Transmembrane helix</keyword>
<dbReference type="GO" id="GO:0006935">
    <property type="term" value="P:chemotaxis"/>
    <property type="evidence" value="ECO:0007669"/>
    <property type="project" value="UniProtKB-KW"/>
</dbReference>
<keyword evidence="7 8" id="KW-0807">Transducer</keyword>
<accession>A0A1W1W338</accession>
<dbReference type="Gene3D" id="1.10.287.950">
    <property type="entry name" value="Methyl-accepting chemotaxis protein"/>
    <property type="match status" value="1"/>
</dbReference>
<reference evidence="12 13" key="1">
    <citation type="submission" date="2017-04" db="EMBL/GenBank/DDBJ databases">
        <authorList>
            <person name="Afonso C.L."/>
            <person name="Miller P.J."/>
            <person name="Scott M.A."/>
            <person name="Spackman E."/>
            <person name="Goraichik I."/>
            <person name="Dimitrov K.M."/>
            <person name="Suarez D.L."/>
            <person name="Swayne D.E."/>
        </authorList>
    </citation>
    <scope>NUCLEOTIDE SEQUENCE [LARGE SCALE GENOMIC DNA]</scope>
    <source>
        <strain evidence="12 13">ToBE</strain>
    </source>
</reference>
<dbReference type="InterPro" id="IPR033479">
    <property type="entry name" value="dCache_1"/>
</dbReference>
<evidence type="ECO:0000256" key="6">
    <source>
        <dbReference type="ARBA" id="ARBA00023136"/>
    </source>
</evidence>
<comment type="subcellular location">
    <subcellularLocation>
        <location evidence="1">Cell membrane</location>
        <topology evidence="1">Multi-pass membrane protein</topology>
    </subcellularLocation>
</comment>
<dbReference type="AlphaFoldDB" id="A0A1W1W338"/>
<evidence type="ECO:0000256" key="10">
    <source>
        <dbReference type="SAM" id="Phobius"/>
    </source>
</evidence>
<evidence type="ECO:0000256" key="5">
    <source>
        <dbReference type="ARBA" id="ARBA00022989"/>
    </source>
</evidence>
<gene>
    <name evidence="12" type="ORF">SAMN00808754_3098</name>
</gene>
<dbReference type="GO" id="GO:0005886">
    <property type="term" value="C:plasma membrane"/>
    <property type="evidence" value="ECO:0007669"/>
    <property type="project" value="UniProtKB-SubCell"/>
</dbReference>
<dbReference type="PANTHER" id="PTHR32089:SF112">
    <property type="entry name" value="LYSOZYME-LIKE PROTEIN-RELATED"/>
    <property type="match status" value="1"/>
</dbReference>
<dbReference type="InterPro" id="IPR029151">
    <property type="entry name" value="Sensor-like_sf"/>
</dbReference>
<feature type="coiled-coil region" evidence="9">
    <location>
        <begin position="336"/>
        <end position="398"/>
    </location>
</feature>
<dbReference type="Gene3D" id="3.30.450.20">
    <property type="entry name" value="PAS domain"/>
    <property type="match status" value="1"/>
</dbReference>
<dbReference type="CDD" id="cd11386">
    <property type="entry name" value="MCP_signal"/>
    <property type="match status" value="1"/>
</dbReference>
<feature type="transmembrane region" description="Helical" evidence="10">
    <location>
        <begin position="35"/>
        <end position="59"/>
    </location>
</feature>
<proteinExistence type="predicted"/>
<dbReference type="RefSeq" id="WP_084666752.1">
    <property type="nucleotide sequence ID" value="NZ_LT838272.1"/>
</dbReference>
<evidence type="ECO:0000256" key="8">
    <source>
        <dbReference type="PROSITE-ProRule" id="PRU00284"/>
    </source>
</evidence>
<dbReference type="Pfam" id="PF02743">
    <property type="entry name" value="dCache_1"/>
    <property type="match status" value="1"/>
</dbReference>
<evidence type="ECO:0000256" key="9">
    <source>
        <dbReference type="SAM" id="Coils"/>
    </source>
</evidence>
<protein>
    <submittedName>
        <fullName evidence="12">Methyl-accepting chemotaxis sensory transducer with Cache sensor</fullName>
    </submittedName>
</protein>
<dbReference type="PROSITE" id="PS50111">
    <property type="entry name" value="CHEMOTAXIS_TRANSDUC_2"/>
    <property type="match status" value="1"/>
</dbReference>
<dbReference type="SUPFAM" id="SSF103190">
    <property type="entry name" value="Sensory domain-like"/>
    <property type="match status" value="1"/>
</dbReference>
<evidence type="ECO:0000256" key="4">
    <source>
        <dbReference type="ARBA" id="ARBA00022692"/>
    </source>
</evidence>
<dbReference type="Proteomes" id="UP000192569">
    <property type="component" value="Chromosome I"/>
</dbReference>
<sequence length="552" mass="60568">MKILVGGFFYLLVLTLVPAVGGAYFTARLGISWQQFLPAAVVAVSLGFILSLCTLYILWRMWIRPLNSLERFLQILGEGNPIQAERFVSTLRFSLALQGPVKGVLDNIFRIIGHMQRSSDELNYFVNNLLKGVTSVQSSFREITLAMQEIAGGADEQAGAAQRVAENMGVLTNLAEEIADRSRLGTQMAAEVQEKEREGRSLLEQLLKEIEEAAFSNERAAQHMRQLEEKMSQINEFVRIVTAIAEQTNLLSLNAAIEAARAGEQGRGFAVVADEVRKLAEQSAAAAQNITRLASEIQAEARETASQVERNVHLVKGNIERGRNAKTAFETIGQAIAKAVQAMEEINLRAEQQAERVRVVNEDAGRVAAVAQQTAASIEEVSAAASEQQTNMAKVEKSGQELADMAQNFFNMAAEYTKGGWDEATCQELARRGFEVLEGLASKPEVQSMELATLQPLLDQAFEDHSIIQTLFAVLPDGTALYSRPSTKITNWAFRPWFQVAMQGQKFATEPYITQATNRLAITISVPVKNEQGELVGVLAANLVPSDLVPRA</sequence>
<name>A0A1W1W338_9FIRM</name>
<keyword evidence="4 10" id="KW-0812">Transmembrane</keyword>
<keyword evidence="2" id="KW-1003">Cell membrane</keyword>
<evidence type="ECO:0000256" key="7">
    <source>
        <dbReference type="ARBA" id="ARBA00023224"/>
    </source>
</evidence>
<dbReference type="InterPro" id="IPR004089">
    <property type="entry name" value="MCPsignal_dom"/>
</dbReference>
<dbReference type="STRING" id="698762.SAMN00808754_3098"/>
<dbReference type="CDD" id="cd12914">
    <property type="entry name" value="PDC1_DGC_like"/>
    <property type="match status" value="1"/>
</dbReference>
<keyword evidence="9" id="KW-0175">Coiled coil</keyword>
<dbReference type="SMART" id="SM00283">
    <property type="entry name" value="MA"/>
    <property type="match status" value="1"/>
</dbReference>
<feature type="coiled-coil region" evidence="9">
    <location>
        <begin position="210"/>
        <end position="237"/>
    </location>
</feature>
<dbReference type="SUPFAM" id="SSF58104">
    <property type="entry name" value="Methyl-accepting chemotaxis protein (MCP) signaling domain"/>
    <property type="match status" value="1"/>
</dbReference>
<evidence type="ECO:0000259" key="11">
    <source>
        <dbReference type="PROSITE" id="PS50111"/>
    </source>
</evidence>
<evidence type="ECO:0000256" key="1">
    <source>
        <dbReference type="ARBA" id="ARBA00004651"/>
    </source>
</evidence>
<dbReference type="PANTHER" id="PTHR32089">
    <property type="entry name" value="METHYL-ACCEPTING CHEMOTAXIS PROTEIN MCPB"/>
    <property type="match status" value="1"/>
</dbReference>
<feature type="domain" description="Methyl-accepting transducer" evidence="11">
    <location>
        <begin position="132"/>
        <end position="389"/>
    </location>
</feature>
<keyword evidence="13" id="KW-1185">Reference proteome</keyword>
<dbReference type="EMBL" id="LT838272">
    <property type="protein sequence ID" value="SMB99801.1"/>
    <property type="molecule type" value="Genomic_DNA"/>
</dbReference>
<keyword evidence="3" id="KW-0145">Chemotaxis</keyword>
<evidence type="ECO:0000256" key="2">
    <source>
        <dbReference type="ARBA" id="ARBA00022475"/>
    </source>
</evidence>
<dbReference type="Pfam" id="PF00015">
    <property type="entry name" value="MCPsignal"/>
    <property type="match status" value="1"/>
</dbReference>
<dbReference type="GO" id="GO:0007165">
    <property type="term" value="P:signal transduction"/>
    <property type="evidence" value="ECO:0007669"/>
    <property type="project" value="UniProtKB-KW"/>
</dbReference>